<protein>
    <recommendedName>
        <fullName evidence="4">Outer membrane protein beta-barrel domain-containing protein</fullName>
    </recommendedName>
</protein>
<organism evidence="2 3">
    <name type="scientific">Microvenator marinus</name>
    <dbReference type="NCBI Taxonomy" id="2600177"/>
    <lineage>
        <taxon>Bacteria</taxon>
        <taxon>Deltaproteobacteria</taxon>
        <taxon>Bradymonadales</taxon>
        <taxon>Microvenatoraceae</taxon>
        <taxon>Microvenator</taxon>
    </lineage>
</organism>
<dbReference type="RefSeq" id="WP_146960662.1">
    <property type="nucleotide sequence ID" value="NZ_CP042467.1"/>
</dbReference>
<reference evidence="2 3" key="1">
    <citation type="submission" date="2019-08" db="EMBL/GenBank/DDBJ databases">
        <authorList>
            <person name="Liang Q."/>
        </authorList>
    </citation>
    <scope>NUCLEOTIDE SEQUENCE [LARGE SCALE GENOMIC DNA]</scope>
    <source>
        <strain evidence="2 3">V1718</strain>
    </source>
</reference>
<dbReference type="EMBL" id="CP042467">
    <property type="protein sequence ID" value="QED28331.1"/>
    <property type="molecule type" value="Genomic_DNA"/>
</dbReference>
<sequence length="194" mass="21871">MKTLTVVVALFWSALAFAEDAAPPEEDPYKSYWAGVFVEPTNTWRLDLGYGVYHWDRVSDFERNNYVRLSLDRRLSEWFGAQTSLDWSWRTNSFGPLEASNDLILWGFHGGLEKWFGAFRLSAMVGGGPLIRLSQIEDTSGNAYSGWDIQGFGSTRFGAGLAIVETLSVGLDLDLILRPQHFDWSFGLGVGWLF</sequence>
<evidence type="ECO:0008006" key="4">
    <source>
        <dbReference type="Google" id="ProtNLM"/>
    </source>
</evidence>
<dbReference type="KEGG" id="bbae:FRD01_14040"/>
<gene>
    <name evidence="2" type="ORF">FRD01_14040</name>
</gene>
<proteinExistence type="predicted"/>
<feature type="signal peptide" evidence="1">
    <location>
        <begin position="1"/>
        <end position="18"/>
    </location>
</feature>
<accession>A0A5B8XSV3</accession>
<evidence type="ECO:0000313" key="2">
    <source>
        <dbReference type="EMBL" id="QED28331.1"/>
    </source>
</evidence>
<evidence type="ECO:0000256" key="1">
    <source>
        <dbReference type="SAM" id="SignalP"/>
    </source>
</evidence>
<keyword evidence="1" id="KW-0732">Signal</keyword>
<evidence type="ECO:0000313" key="3">
    <source>
        <dbReference type="Proteomes" id="UP000321595"/>
    </source>
</evidence>
<feature type="chain" id="PRO_5022714553" description="Outer membrane protein beta-barrel domain-containing protein" evidence="1">
    <location>
        <begin position="19"/>
        <end position="194"/>
    </location>
</feature>
<dbReference type="AlphaFoldDB" id="A0A5B8XSV3"/>
<keyword evidence="3" id="KW-1185">Reference proteome</keyword>
<dbReference type="Proteomes" id="UP000321595">
    <property type="component" value="Chromosome"/>
</dbReference>
<name>A0A5B8XSV3_9DELT</name>